<dbReference type="EMBL" id="ML977077">
    <property type="protein sequence ID" value="KAF1948140.1"/>
    <property type="molecule type" value="Genomic_DNA"/>
</dbReference>
<organism evidence="1 2">
    <name type="scientific">Byssothecium circinans</name>
    <dbReference type="NCBI Taxonomy" id="147558"/>
    <lineage>
        <taxon>Eukaryota</taxon>
        <taxon>Fungi</taxon>
        <taxon>Dikarya</taxon>
        <taxon>Ascomycota</taxon>
        <taxon>Pezizomycotina</taxon>
        <taxon>Dothideomycetes</taxon>
        <taxon>Pleosporomycetidae</taxon>
        <taxon>Pleosporales</taxon>
        <taxon>Massarineae</taxon>
        <taxon>Massarinaceae</taxon>
        <taxon>Byssothecium</taxon>
    </lineage>
</organism>
<dbReference type="Proteomes" id="UP000800035">
    <property type="component" value="Unassembled WGS sequence"/>
</dbReference>
<protein>
    <submittedName>
        <fullName evidence="1">Uncharacterized protein</fullName>
    </submittedName>
</protein>
<accession>A0A6A5T7G6</accession>
<gene>
    <name evidence="1" type="ORF">CC80DRAFT_511582</name>
</gene>
<dbReference type="AlphaFoldDB" id="A0A6A5T7G6"/>
<sequence>MFSLYIGIRTIARLWSTTSVLQKHSAASPDTPAIFFGPALVPTIKMSPPLDGTMRVYRLSTGKLKWVSDMGGQCWAGKTAYIWRALDGSRRAVSQKYEIEKRRLENSMAEVAVSDGITMVYDTQVNAKELFERVGAGKGEDAYLDNSFYGLFRLGGGNDYYLSINSDESARYWKLCVTKPTTQQQEGGNEKEEVSEPGW</sequence>
<evidence type="ECO:0000313" key="1">
    <source>
        <dbReference type="EMBL" id="KAF1948140.1"/>
    </source>
</evidence>
<keyword evidence="2" id="KW-1185">Reference proteome</keyword>
<evidence type="ECO:0000313" key="2">
    <source>
        <dbReference type="Proteomes" id="UP000800035"/>
    </source>
</evidence>
<proteinExistence type="predicted"/>
<reference evidence="1" key="1">
    <citation type="journal article" date="2020" name="Stud. Mycol.">
        <title>101 Dothideomycetes genomes: a test case for predicting lifestyles and emergence of pathogens.</title>
        <authorList>
            <person name="Haridas S."/>
            <person name="Albert R."/>
            <person name="Binder M."/>
            <person name="Bloem J."/>
            <person name="Labutti K."/>
            <person name="Salamov A."/>
            <person name="Andreopoulos B."/>
            <person name="Baker S."/>
            <person name="Barry K."/>
            <person name="Bills G."/>
            <person name="Bluhm B."/>
            <person name="Cannon C."/>
            <person name="Castanera R."/>
            <person name="Culley D."/>
            <person name="Daum C."/>
            <person name="Ezra D."/>
            <person name="Gonzalez J."/>
            <person name="Henrissat B."/>
            <person name="Kuo A."/>
            <person name="Liang C."/>
            <person name="Lipzen A."/>
            <person name="Lutzoni F."/>
            <person name="Magnuson J."/>
            <person name="Mondo S."/>
            <person name="Nolan M."/>
            <person name="Ohm R."/>
            <person name="Pangilinan J."/>
            <person name="Park H.-J."/>
            <person name="Ramirez L."/>
            <person name="Alfaro M."/>
            <person name="Sun H."/>
            <person name="Tritt A."/>
            <person name="Yoshinaga Y."/>
            <person name="Zwiers L.-H."/>
            <person name="Turgeon B."/>
            <person name="Goodwin S."/>
            <person name="Spatafora J."/>
            <person name="Crous P."/>
            <person name="Grigoriev I."/>
        </authorList>
    </citation>
    <scope>NUCLEOTIDE SEQUENCE</scope>
    <source>
        <strain evidence="1">CBS 675.92</strain>
    </source>
</reference>
<name>A0A6A5T7G6_9PLEO</name>
<dbReference type="OrthoDB" id="1367865at2759"/>